<keyword evidence="1" id="KW-0732">Signal</keyword>
<dbReference type="Gene3D" id="2.30.260.10">
    <property type="entry name" value="putative xylanase like domain"/>
    <property type="match status" value="1"/>
</dbReference>
<feature type="chain" id="PRO_5038349886" evidence="1">
    <location>
        <begin position="21"/>
        <end position="289"/>
    </location>
</feature>
<dbReference type="InterPro" id="IPR038765">
    <property type="entry name" value="Papain-like_cys_pep_sf"/>
</dbReference>
<dbReference type="InterPro" id="IPR010846">
    <property type="entry name" value="AmiA-like"/>
</dbReference>
<dbReference type="Proteomes" id="UP000824076">
    <property type="component" value="Unassembled WGS sequence"/>
</dbReference>
<evidence type="ECO:0000256" key="1">
    <source>
        <dbReference type="SAM" id="SignalP"/>
    </source>
</evidence>
<organism evidence="2 3">
    <name type="scientific">Candidatus Limisoma intestinavium</name>
    <dbReference type="NCBI Taxonomy" id="2840856"/>
    <lineage>
        <taxon>Bacteria</taxon>
        <taxon>Pseudomonadati</taxon>
        <taxon>Bacteroidota</taxon>
        <taxon>Bacteroidia</taxon>
        <taxon>Bacteroidales</taxon>
        <taxon>Candidatus Limisoma</taxon>
    </lineage>
</organism>
<dbReference type="Pfam" id="PF07313">
    <property type="entry name" value="AmiA-like"/>
    <property type="match status" value="1"/>
</dbReference>
<accession>A0A9D1ILN6</accession>
<dbReference type="SUPFAM" id="SSF54001">
    <property type="entry name" value="Cysteine proteinases"/>
    <property type="match status" value="1"/>
</dbReference>
<feature type="signal peptide" evidence="1">
    <location>
        <begin position="1"/>
        <end position="20"/>
    </location>
</feature>
<proteinExistence type="predicted"/>
<dbReference type="AlphaFoldDB" id="A0A9D1ILN6"/>
<protein>
    <submittedName>
        <fullName evidence="2">DUF1460 domain-containing protein</fullName>
    </submittedName>
</protein>
<reference evidence="2" key="2">
    <citation type="journal article" date="2021" name="PeerJ">
        <title>Extensive microbial diversity within the chicken gut microbiome revealed by metagenomics and culture.</title>
        <authorList>
            <person name="Gilroy R."/>
            <person name="Ravi A."/>
            <person name="Getino M."/>
            <person name="Pursley I."/>
            <person name="Horton D.L."/>
            <person name="Alikhan N.F."/>
            <person name="Baker D."/>
            <person name="Gharbi K."/>
            <person name="Hall N."/>
            <person name="Watson M."/>
            <person name="Adriaenssens E.M."/>
            <person name="Foster-Nyarko E."/>
            <person name="Jarju S."/>
            <person name="Secka A."/>
            <person name="Antonio M."/>
            <person name="Oren A."/>
            <person name="Chaudhuri R.R."/>
            <person name="La Ragione R."/>
            <person name="Hildebrand F."/>
            <person name="Pallen M.J."/>
        </authorList>
    </citation>
    <scope>NUCLEOTIDE SEQUENCE</scope>
    <source>
        <strain evidence="2">17073</strain>
    </source>
</reference>
<name>A0A9D1ILN6_9BACT</name>
<gene>
    <name evidence="2" type="ORF">IAD18_07910</name>
</gene>
<evidence type="ECO:0000313" key="3">
    <source>
        <dbReference type="Proteomes" id="UP000824076"/>
    </source>
</evidence>
<dbReference type="Gene3D" id="1.10.3670.10">
    <property type="entry name" value="Putative xylanase like domain"/>
    <property type="match status" value="1"/>
</dbReference>
<sequence>MRKIFLTLLFICATAFCSYSFPIESVRFHCENDTTKINRLLTEAISADLRTPNEYMSFFADKLLGTPYVAHTLEGDQEYLTINIDELDCTTFVETLIALTKAAMSKSPTWYAYAAKLENIRYRGGQLDGYSSRLHYISAWIVENTSRGNFHEETAYIPHAESIVKSLNYMTSHRDSYPALSDSTEFAAIKQFETGYNMHMYPYINKRDLKRKDVIENLRDGDIICLTTKTEGLDVSHLGIVRFVKGAPHLLHASSVEKKVIIDKYDLFEMLRTLRSNTGIRVLRVDTSY</sequence>
<reference evidence="2" key="1">
    <citation type="submission" date="2020-10" db="EMBL/GenBank/DDBJ databases">
        <authorList>
            <person name="Gilroy R."/>
        </authorList>
    </citation>
    <scope>NUCLEOTIDE SEQUENCE</scope>
    <source>
        <strain evidence="2">17073</strain>
    </source>
</reference>
<dbReference type="EMBL" id="DVMS01000221">
    <property type="protein sequence ID" value="HIU39572.1"/>
    <property type="molecule type" value="Genomic_DNA"/>
</dbReference>
<evidence type="ECO:0000313" key="2">
    <source>
        <dbReference type="EMBL" id="HIU39572.1"/>
    </source>
</evidence>
<comment type="caution">
    <text evidence="2">The sequence shown here is derived from an EMBL/GenBank/DDBJ whole genome shotgun (WGS) entry which is preliminary data.</text>
</comment>